<feature type="compositionally biased region" description="Acidic residues" evidence="1">
    <location>
        <begin position="31"/>
        <end position="42"/>
    </location>
</feature>
<dbReference type="EMBL" id="CP016634">
    <property type="protein sequence ID" value="ANY88774.1"/>
    <property type="molecule type" value="Genomic_DNA"/>
</dbReference>
<evidence type="ECO:0000313" key="4">
    <source>
        <dbReference type="Proteomes" id="UP000515680"/>
    </source>
</evidence>
<accession>A0A1B2F9F4</accession>
<proteinExistence type="predicted"/>
<reference evidence="3 4" key="2">
    <citation type="submission" date="2019-12" db="EMBL/GenBank/DDBJ databases">
        <title>complete genome sequences of Pseudomonas putida str. WP8-W18-CRE-01 isolated from wastewater treatment plant effluent.</title>
        <authorList>
            <person name="Sekizuka T."/>
            <person name="Itokawa K."/>
            <person name="Yatsu K."/>
            <person name="Inamine Y."/>
            <person name="Kuroda M."/>
        </authorList>
    </citation>
    <scope>NUCLEOTIDE SEQUENCE [LARGE SCALE GENOMIC DNA]</scope>
    <source>
        <strain evidence="3 4">WP8-W18-CRE-01</strain>
    </source>
</reference>
<dbReference type="GeneID" id="93543108"/>
<evidence type="ECO:0000313" key="2">
    <source>
        <dbReference type="EMBL" id="ANY88774.1"/>
    </source>
</evidence>
<evidence type="ECO:0000256" key="1">
    <source>
        <dbReference type="SAM" id="MobiDB-lite"/>
    </source>
</evidence>
<evidence type="ECO:0000313" key="3">
    <source>
        <dbReference type="EMBL" id="BBT39200.1"/>
    </source>
</evidence>
<reference evidence="2" key="1">
    <citation type="submission" date="2016-07" db="EMBL/GenBank/DDBJ databases">
        <title>New class B carbapenemase carried by novel plasmid in Pseudomonas putida enviromental strain in eastern Amazonia.</title>
        <authorList>
            <person name="Souza C.O."/>
            <person name="Lima K.V."/>
            <person name="Brasiliense D.M."/>
            <person name="Perez-Chaparro P.J."/>
            <person name="Mamizuka E.M."/>
            <person name="Lima M.O."/>
            <person name="Lima L.N."/>
            <person name="McCulloch J.A."/>
        </authorList>
    </citation>
    <scope>NUCLEOTIDE SEQUENCE [LARGE SCALE GENOMIC DNA]</scope>
    <source>
        <strain evidence="2">IEC33019</strain>
    </source>
</reference>
<dbReference type="EMBL" id="AP022227">
    <property type="protein sequence ID" value="BBT39200.1"/>
    <property type="molecule type" value="Genomic_DNA"/>
</dbReference>
<protein>
    <submittedName>
        <fullName evidence="2">Uncharacterized protein</fullName>
    </submittedName>
</protein>
<dbReference type="AlphaFoldDB" id="A0A1B2F9F4"/>
<dbReference type="RefSeq" id="WP_256543836.1">
    <property type="nucleotide sequence ID" value="NZ_AP022055.1"/>
</dbReference>
<organism evidence="2">
    <name type="scientific">Pseudomonas putida</name>
    <name type="common">Arthrobacter siderocapsulatus</name>
    <dbReference type="NCBI Taxonomy" id="303"/>
    <lineage>
        <taxon>Bacteria</taxon>
        <taxon>Pseudomonadati</taxon>
        <taxon>Pseudomonadota</taxon>
        <taxon>Gammaproteobacteria</taxon>
        <taxon>Pseudomonadales</taxon>
        <taxon>Pseudomonadaceae</taxon>
        <taxon>Pseudomonas</taxon>
    </lineage>
</organism>
<feature type="region of interest" description="Disordered" evidence="1">
    <location>
        <begin position="1"/>
        <end position="42"/>
    </location>
</feature>
<dbReference type="Proteomes" id="UP000515680">
    <property type="component" value="Chromosome"/>
</dbReference>
<gene>
    <name evidence="2" type="ORF">IEC33019_3247</name>
    <name evidence="3" type="ORF">WP8W18C01_15410</name>
</gene>
<sequence length="42" mass="4573">MHEIPNLPFPSLNPEEQTVAAHTEPTPAVEQDGDDQSSADQE</sequence>
<name>A0A1B2F9F4_PSEPU</name>